<keyword evidence="4" id="KW-1185">Reference proteome</keyword>
<dbReference type="OMA" id="PRIACDS"/>
<dbReference type="OrthoDB" id="10068119at2759"/>
<proteinExistence type="predicted"/>
<dbReference type="SMART" id="SM00369">
    <property type="entry name" value="LRR_TYP"/>
    <property type="match status" value="4"/>
</dbReference>
<evidence type="ECO:0000256" key="3">
    <source>
        <dbReference type="ARBA" id="ARBA00022737"/>
    </source>
</evidence>
<dbReference type="InterPro" id="IPR026906">
    <property type="entry name" value="LRR_5"/>
</dbReference>
<dbReference type="KEGG" id="bfo:118417512"/>
<dbReference type="PANTHER" id="PTHR24369:SF210">
    <property type="entry name" value="CHAOPTIN-RELATED"/>
    <property type="match status" value="1"/>
</dbReference>
<dbReference type="InterPro" id="IPR032675">
    <property type="entry name" value="LRR_dom_sf"/>
</dbReference>
<gene>
    <name evidence="5" type="primary">LOC118417512</name>
</gene>
<dbReference type="Pfam" id="PF13855">
    <property type="entry name" value="LRR_8"/>
    <property type="match status" value="1"/>
</dbReference>
<dbReference type="SUPFAM" id="SSF52058">
    <property type="entry name" value="L domain-like"/>
    <property type="match status" value="1"/>
</dbReference>
<protein>
    <submittedName>
        <fullName evidence="5">Decorin-like</fullName>
    </submittedName>
</protein>
<dbReference type="Pfam" id="PF13306">
    <property type="entry name" value="LRR_5"/>
    <property type="match status" value="1"/>
</dbReference>
<dbReference type="InterPro" id="IPR001611">
    <property type="entry name" value="Leu-rich_rpt"/>
</dbReference>
<dbReference type="AlphaFoldDB" id="A0A9J7LA27"/>
<evidence type="ECO:0000313" key="5">
    <source>
        <dbReference type="RefSeq" id="XP_035678988.1"/>
    </source>
</evidence>
<accession>A0A9J7LA27</accession>
<dbReference type="Proteomes" id="UP000001554">
    <property type="component" value="Chromosome 6"/>
</dbReference>
<reference evidence="4" key="1">
    <citation type="journal article" date="2020" name="Nat. Ecol. Evol.">
        <title>Deeply conserved synteny resolves early events in vertebrate evolution.</title>
        <authorList>
            <person name="Simakov O."/>
            <person name="Marletaz F."/>
            <person name="Yue J.X."/>
            <person name="O'Connell B."/>
            <person name="Jenkins J."/>
            <person name="Brandt A."/>
            <person name="Calef R."/>
            <person name="Tung C.H."/>
            <person name="Huang T.K."/>
            <person name="Schmutz J."/>
            <person name="Satoh N."/>
            <person name="Yu J.K."/>
            <person name="Putnam N.H."/>
            <person name="Green R.E."/>
            <person name="Rokhsar D.S."/>
        </authorList>
    </citation>
    <scope>NUCLEOTIDE SEQUENCE [LARGE SCALE GENOMIC DNA]</scope>
    <source>
        <strain evidence="4">S238N-H82</strain>
    </source>
</reference>
<sequence length="202" mass="22406">MWMVFTVHGQPRIACDSEGDESPACICWSETVSCQDADLTAVPSDIPPDTIVLKLSRNKISSLPKMVFGYLPPLSTLNLRYNKMSYIEAGAFDGEIGLNDNKLESLDEDIFKDLRRLQTIRLEDNEIKRLPSGIFSEANLEDLLILNLHENDLTVIENGTFDNLPSIQSISLEENLLMTVDCGMVPSQNMSASLGSYSKVSS</sequence>
<reference evidence="5" key="2">
    <citation type="submission" date="2025-08" db="UniProtKB">
        <authorList>
            <consortium name="RefSeq"/>
        </authorList>
    </citation>
    <scope>IDENTIFICATION</scope>
    <source>
        <strain evidence="5">S238N-H82</strain>
        <tissue evidence="5">Testes</tissue>
    </source>
</reference>
<evidence type="ECO:0000313" key="4">
    <source>
        <dbReference type="Proteomes" id="UP000001554"/>
    </source>
</evidence>
<keyword evidence="1" id="KW-0433">Leucine-rich repeat</keyword>
<evidence type="ECO:0000256" key="2">
    <source>
        <dbReference type="ARBA" id="ARBA00022729"/>
    </source>
</evidence>
<dbReference type="PANTHER" id="PTHR24369">
    <property type="entry name" value="ANTIGEN BSP, PUTATIVE-RELATED"/>
    <property type="match status" value="1"/>
</dbReference>
<dbReference type="InterPro" id="IPR050541">
    <property type="entry name" value="LRR_TM_domain-containing"/>
</dbReference>
<name>A0A9J7LA27_BRAFL</name>
<dbReference type="RefSeq" id="XP_035678988.1">
    <property type="nucleotide sequence ID" value="XM_035823095.1"/>
</dbReference>
<organism evidence="4 5">
    <name type="scientific">Branchiostoma floridae</name>
    <name type="common">Florida lancelet</name>
    <name type="synonym">Amphioxus</name>
    <dbReference type="NCBI Taxonomy" id="7739"/>
    <lineage>
        <taxon>Eukaryota</taxon>
        <taxon>Metazoa</taxon>
        <taxon>Chordata</taxon>
        <taxon>Cephalochordata</taxon>
        <taxon>Leptocardii</taxon>
        <taxon>Amphioxiformes</taxon>
        <taxon>Branchiostomatidae</taxon>
        <taxon>Branchiostoma</taxon>
    </lineage>
</organism>
<dbReference type="InterPro" id="IPR003591">
    <property type="entry name" value="Leu-rich_rpt_typical-subtyp"/>
</dbReference>
<evidence type="ECO:0000256" key="1">
    <source>
        <dbReference type="ARBA" id="ARBA00022614"/>
    </source>
</evidence>
<dbReference type="GeneID" id="118417512"/>
<dbReference type="Gene3D" id="3.80.10.10">
    <property type="entry name" value="Ribonuclease Inhibitor"/>
    <property type="match status" value="1"/>
</dbReference>
<keyword evidence="2" id="KW-0732">Signal</keyword>
<keyword evidence="3" id="KW-0677">Repeat</keyword>